<dbReference type="InterPro" id="IPR045073">
    <property type="entry name" value="Omega/Tau-like"/>
</dbReference>
<dbReference type="EMBL" id="JXTC01000307">
    <property type="protein sequence ID" value="PON67058.1"/>
    <property type="molecule type" value="Genomic_DNA"/>
</dbReference>
<organism evidence="6 7">
    <name type="scientific">Trema orientale</name>
    <name type="common">Charcoal tree</name>
    <name type="synonym">Celtis orientalis</name>
    <dbReference type="NCBI Taxonomy" id="63057"/>
    <lineage>
        <taxon>Eukaryota</taxon>
        <taxon>Viridiplantae</taxon>
        <taxon>Streptophyta</taxon>
        <taxon>Embryophyta</taxon>
        <taxon>Tracheophyta</taxon>
        <taxon>Spermatophyta</taxon>
        <taxon>Magnoliopsida</taxon>
        <taxon>eudicotyledons</taxon>
        <taxon>Gunneridae</taxon>
        <taxon>Pentapetalae</taxon>
        <taxon>rosids</taxon>
        <taxon>fabids</taxon>
        <taxon>Rosales</taxon>
        <taxon>Cannabaceae</taxon>
        <taxon>Trema</taxon>
    </lineage>
</organism>
<gene>
    <name evidence="6" type="ORF">TorRG33x02_265860</name>
</gene>
<dbReference type="STRING" id="63057.A0A2P5D190"/>
<dbReference type="FunFam" id="3.40.30.10:FF:000014">
    <property type="entry name" value="Tau class glutathione S-transferase"/>
    <property type="match status" value="1"/>
</dbReference>
<dbReference type="FunCoup" id="A0A2P5D190">
    <property type="interactions" value="119"/>
</dbReference>
<keyword evidence="7" id="KW-1185">Reference proteome</keyword>
<dbReference type="GO" id="GO:0004364">
    <property type="term" value="F:glutathione transferase activity"/>
    <property type="evidence" value="ECO:0007669"/>
    <property type="project" value="UniProtKB-UniRule"/>
</dbReference>
<dbReference type="InterPro" id="IPR040079">
    <property type="entry name" value="Glutathione_S-Trfase"/>
</dbReference>
<comment type="subcellular location">
    <subcellularLocation>
        <location evidence="3">Cytoplasm</location>
        <location evidence="3">Cytosol</location>
    </subcellularLocation>
</comment>
<feature type="domain" description="GST C-terminal" evidence="5">
    <location>
        <begin position="91"/>
        <end position="223"/>
    </location>
</feature>
<comment type="catalytic activity">
    <reaction evidence="2 3">
        <text>RX + glutathione = an S-substituted glutathione + a halide anion + H(+)</text>
        <dbReference type="Rhea" id="RHEA:16437"/>
        <dbReference type="ChEBI" id="CHEBI:15378"/>
        <dbReference type="ChEBI" id="CHEBI:16042"/>
        <dbReference type="ChEBI" id="CHEBI:17792"/>
        <dbReference type="ChEBI" id="CHEBI:57925"/>
        <dbReference type="ChEBI" id="CHEBI:90779"/>
        <dbReference type="EC" id="2.5.1.18"/>
    </reaction>
</comment>
<dbReference type="PANTHER" id="PTHR11260:SF622">
    <property type="entry name" value="GLUTATHIONE S-TRANSFERASE"/>
    <property type="match status" value="1"/>
</dbReference>
<dbReference type="SUPFAM" id="SSF47616">
    <property type="entry name" value="GST C-terminal domain-like"/>
    <property type="match status" value="1"/>
</dbReference>
<feature type="domain" description="GST N-terminal" evidence="4">
    <location>
        <begin position="6"/>
        <end position="85"/>
    </location>
</feature>
<dbReference type="CDD" id="cd03185">
    <property type="entry name" value="GST_C_Tau"/>
    <property type="match status" value="1"/>
</dbReference>
<dbReference type="OrthoDB" id="4951845at2759"/>
<dbReference type="GO" id="GO:0006749">
    <property type="term" value="P:glutathione metabolic process"/>
    <property type="evidence" value="ECO:0007669"/>
    <property type="project" value="InterPro"/>
</dbReference>
<evidence type="ECO:0000256" key="3">
    <source>
        <dbReference type="RuleBase" id="RU369102"/>
    </source>
</evidence>
<evidence type="ECO:0000313" key="7">
    <source>
        <dbReference type="Proteomes" id="UP000237000"/>
    </source>
</evidence>
<dbReference type="Gene3D" id="1.20.1050.10">
    <property type="match status" value="1"/>
</dbReference>
<dbReference type="InterPro" id="IPR004045">
    <property type="entry name" value="Glutathione_S-Trfase_N"/>
</dbReference>
<comment type="similarity">
    <text evidence="3">Belongs to the GST superfamily.</text>
</comment>
<dbReference type="PANTHER" id="PTHR11260">
    <property type="entry name" value="GLUTATHIONE S-TRANSFERASE, GST, SUPERFAMILY, GST DOMAIN CONTAINING"/>
    <property type="match status" value="1"/>
</dbReference>
<dbReference type="AlphaFoldDB" id="A0A2P5D190"/>
<comment type="function">
    <text evidence="3">Is involved in the conjugation of reduced glutathione to a wide number of exogenous and endogenous hydrophobic electrophiles.</text>
</comment>
<keyword evidence="1 3" id="KW-0808">Transferase</keyword>
<accession>A0A2P5D190</accession>
<dbReference type="SUPFAM" id="SSF52833">
    <property type="entry name" value="Thioredoxin-like"/>
    <property type="match status" value="1"/>
</dbReference>
<dbReference type="InParanoid" id="A0A2P5D190"/>
<dbReference type="PROSITE" id="PS50404">
    <property type="entry name" value="GST_NTER"/>
    <property type="match status" value="1"/>
</dbReference>
<dbReference type="Pfam" id="PF02798">
    <property type="entry name" value="GST_N"/>
    <property type="match status" value="1"/>
</dbReference>
<dbReference type="SFLD" id="SFLDS00019">
    <property type="entry name" value="Glutathione_Transferase_(cytos"/>
    <property type="match status" value="1"/>
</dbReference>
<dbReference type="InterPro" id="IPR010987">
    <property type="entry name" value="Glutathione-S-Trfase_C-like"/>
</dbReference>
<reference evidence="7" key="1">
    <citation type="submission" date="2016-06" db="EMBL/GenBank/DDBJ databases">
        <title>Parallel loss of symbiosis genes in relatives of nitrogen-fixing non-legume Parasponia.</title>
        <authorList>
            <person name="Van Velzen R."/>
            <person name="Holmer R."/>
            <person name="Bu F."/>
            <person name="Rutten L."/>
            <person name="Van Zeijl A."/>
            <person name="Liu W."/>
            <person name="Santuari L."/>
            <person name="Cao Q."/>
            <person name="Sharma T."/>
            <person name="Shen D."/>
            <person name="Roswanjaya Y."/>
            <person name="Wardhani T."/>
            <person name="Kalhor M.S."/>
            <person name="Jansen J."/>
            <person name="Van den Hoogen J."/>
            <person name="Gungor B."/>
            <person name="Hartog M."/>
            <person name="Hontelez J."/>
            <person name="Verver J."/>
            <person name="Yang W.-C."/>
            <person name="Schijlen E."/>
            <person name="Repin R."/>
            <person name="Schilthuizen M."/>
            <person name="Schranz E."/>
            <person name="Heidstra R."/>
            <person name="Miyata K."/>
            <person name="Fedorova E."/>
            <person name="Kohlen W."/>
            <person name="Bisseling T."/>
            <person name="Smit S."/>
            <person name="Geurts R."/>
        </authorList>
    </citation>
    <scope>NUCLEOTIDE SEQUENCE [LARGE SCALE GENOMIC DNA]</scope>
    <source>
        <strain evidence="7">cv. RG33-2</strain>
    </source>
</reference>
<proteinExistence type="inferred from homology"/>
<evidence type="ECO:0000259" key="4">
    <source>
        <dbReference type="PROSITE" id="PS50404"/>
    </source>
</evidence>
<sequence>MEEKQSDVLVIDTLASAYCKRVELALKVKGIPYKSLEEDLSNKSELLLSYNPVHKKVPVLVHNGNPISESLVILEYIDEYWNNSPKLLPEDPYQRAKVRFWATFFDQKVIPHILPIFMSKGLEQEKAIEDFIALLKMFEDGIKKDFPGKFPFFSSGQSLDFLDIIVGSNLCGYRAINEAVAVILSQEKNPEIFSWVNALREHPLIKEIMSPHEKLVARIREKFSLSLKS</sequence>
<dbReference type="PROSITE" id="PS50405">
    <property type="entry name" value="GST_CTER"/>
    <property type="match status" value="1"/>
</dbReference>
<comment type="caution">
    <text evidence="6">The sequence shown here is derived from an EMBL/GenBank/DDBJ whole genome shotgun (WGS) entry which is preliminary data.</text>
</comment>
<dbReference type="Gene3D" id="3.40.30.10">
    <property type="entry name" value="Glutaredoxin"/>
    <property type="match status" value="1"/>
</dbReference>
<dbReference type="Proteomes" id="UP000237000">
    <property type="component" value="Unassembled WGS sequence"/>
</dbReference>
<dbReference type="CDD" id="cd03058">
    <property type="entry name" value="GST_N_Tau"/>
    <property type="match status" value="1"/>
</dbReference>
<protein>
    <recommendedName>
        <fullName evidence="3">Glutathione S-transferase</fullName>
        <ecNumber evidence="3">2.5.1.18</ecNumber>
    </recommendedName>
</protein>
<dbReference type="InterPro" id="IPR036249">
    <property type="entry name" value="Thioredoxin-like_sf"/>
</dbReference>
<evidence type="ECO:0000256" key="1">
    <source>
        <dbReference type="ARBA" id="ARBA00022679"/>
    </source>
</evidence>
<name>A0A2P5D190_TREOI</name>
<evidence type="ECO:0000313" key="6">
    <source>
        <dbReference type="EMBL" id="PON67058.1"/>
    </source>
</evidence>
<dbReference type="InterPro" id="IPR045074">
    <property type="entry name" value="GST_C_Tau"/>
</dbReference>
<dbReference type="EC" id="2.5.1.18" evidence="3"/>
<dbReference type="SFLD" id="SFLDG01152">
    <property type="entry name" value="Main.3:_Omega-_and_Tau-like"/>
    <property type="match status" value="1"/>
</dbReference>
<keyword evidence="3" id="KW-0963">Cytoplasm</keyword>
<dbReference type="GO" id="GO:0005829">
    <property type="term" value="C:cytosol"/>
    <property type="evidence" value="ECO:0007669"/>
    <property type="project" value="UniProtKB-SubCell"/>
</dbReference>
<dbReference type="InterPro" id="IPR036282">
    <property type="entry name" value="Glutathione-S-Trfase_C_sf"/>
</dbReference>
<dbReference type="SFLD" id="SFLDG00358">
    <property type="entry name" value="Main_(cytGST)"/>
    <property type="match status" value="1"/>
</dbReference>
<evidence type="ECO:0000256" key="2">
    <source>
        <dbReference type="ARBA" id="ARBA00047960"/>
    </source>
</evidence>
<evidence type="ECO:0000259" key="5">
    <source>
        <dbReference type="PROSITE" id="PS50405"/>
    </source>
</evidence>